<proteinExistence type="predicted"/>
<reference evidence="2" key="1">
    <citation type="submission" date="2019-07" db="EMBL/GenBank/DDBJ databases">
        <title>Complete Genome Sequences of Vibrion rotiferianus strain AM7.</title>
        <authorList>
            <person name="Miyazaki K."/>
            <person name="Wiseschart A."/>
            <person name="Pootanakit K."/>
            <person name="Ishimori K."/>
            <person name="Kitahara K."/>
        </authorList>
    </citation>
    <scope>NUCLEOTIDE SEQUENCE [LARGE SCALE GENOMIC DNA]</scope>
    <source>
        <strain evidence="2">AM7</strain>
    </source>
</reference>
<protein>
    <submittedName>
        <fullName evidence="1">Uncharacterized protein</fullName>
    </submittedName>
</protein>
<gene>
    <name evidence="1" type="ORF">VroAM7_00540</name>
</gene>
<accession>A0A510I1X8</accession>
<name>A0A510I1X8_9VIBR</name>
<dbReference type="Proteomes" id="UP000315115">
    <property type="component" value="Chromosome 1"/>
</dbReference>
<evidence type="ECO:0000313" key="2">
    <source>
        <dbReference type="Proteomes" id="UP000315115"/>
    </source>
</evidence>
<dbReference type="EMBL" id="AP019798">
    <property type="protein sequence ID" value="BBL87401.1"/>
    <property type="molecule type" value="Genomic_DNA"/>
</dbReference>
<sequence>METTLTRQVAPQVLSVCLLAATPGVYAIQQPEPVVFIQDYDLPQFVLEATNDQSANTGEHASVALYQELKDEFQLSHTQFASWLGLKRRSLYNWINDPSSSRSEAAVEARLVNLNALMMDMDKEHRSLLHKVAFSPIDGDPAFGEALLNGASKEELFSWYDELYEKFDLLA</sequence>
<organism evidence="1 2">
    <name type="scientific">Vibrio rotiferianus</name>
    <dbReference type="NCBI Taxonomy" id="190895"/>
    <lineage>
        <taxon>Bacteria</taxon>
        <taxon>Pseudomonadati</taxon>
        <taxon>Pseudomonadota</taxon>
        <taxon>Gammaproteobacteria</taxon>
        <taxon>Vibrionales</taxon>
        <taxon>Vibrionaceae</taxon>
        <taxon>Vibrio</taxon>
    </lineage>
</organism>
<dbReference type="RefSeq" id="WP_143691643.1">
    <property type="nucleotide sequence ID" value="NZ_AP019798.1"/>
</dbReference>
<dbReference type="AlphaFoldDB" id="A0A510I1X8"/>
<evidence type="ECO:0000313" key="1">
    <source>
        <dbReference type="EMBL" id="BBL87401.1"/>
    </source>
</evidence>